<dbReference type="AlphaFoldDB" id="A0A7X0EB08"/>
<evidence type="ECO:0000313" key="2">
    <source>
        <dbReference type="Proteomes" id="UP000539175"/>
    </source>
</evidence>
<sequence>MPPIGATNSWNWRGHAARDIKTVDQLSVLSYQNAASYRLK</sequence>
<organism evidence="1 2">
    <name type="scientific">Nitrospirillum iridis</name>
    <dbReference type="NCBI Taxonomy" id="765888"/>
    <lineage>
        <taxon>Bacteria</taxon>
        <taxon>Pseudomonadati</taxon>
        <taxon>Pseudomonadota</taxon>
        <taxon>Alphaproteobacteria</taxon>
        <taxon>Rhodospirillales</taxon>
        <taxon>Azospirillaceae</taxon>
        <taxon>Nitrospirillum</taxon>
    </lineage>
</organism>
<protein>
    <submittedName>
        <fullName evidence="1">Uncharacterized protein</fullName>
    </submittedName>
</protein>
<proteinExistence type="predicted"/>
<name>A0A7X0EB08_9PROT</name>
<keyword evidence="2" id="KW-1185">Reference proteome</keyword>
<evidence type="ECO:0000313" key="1">
    <source>
        <dbReference type="EMBL" id="MBB6250137.1"/>
    </source>
</evidence>
<reference evidence="1 2" key="1">
    <citation type="submission" date="2020-08" db="EMBL/GenBank/DDBJ databases">
        <title>Genomic Encyclopedia of Type Strains, Phase IV (KMG-IV): sequencing the most valuable type-strain genomes for metagenomic binning, comparative biology and taxonomic classification.</title>
        <authorList>
            <person name="Goeker M."/>
        </authorList>
    </citation>
    <scope>NUCLEOTIDE SEQUENCE [LARGE SCALE GENOMIC DNA]</scope>
    <source>
        <strain evidence="1 2">DSM 22198</strain>
    </source>
</reference>
<gene>
    <name evidence="1" type="ORF">FHS74_000678</name>
</gene>
<dbReference type="Proteomes" id="UP000539175">
    <property type="component" value="Unassembled WGS sequence"/>
</dbReference>
<comment type="caution">
    <text evidence="1">The sequence shown here is derived from an EMBL/GenBank/DDBJ whole genome shotgun (WGS) entry which is preliminary data.</text>
</comment>
<accession>A0A7X0EB08</accession>
<dbReference type="EMBL" id="JACIIZ010000002">
    <property type="protein sequence ID" value="MBB6250137.1"/>
    <property type="molecule type" value="Genomic_DNA"/>
</dbReference>